<feature type="compositionally biased region" description="Polar residues" evidence="1">
    <location>
        <begin position="1"/>
        <end position="18"/>
    </location>
</feature>
<sequence>MAHRNSAPSPVSPVQETPYSLPRFPPLNSNALSRRSSSTAGPGGAHAAPVHGSDTSPPGSTQNLPSDTSPADWIPFTLRWYFLLLPIAASISFVITIALLCWYSRRHYGLGKDDGSSAILFGWRFTPTLLAVLYTQITVILFEDVKRTEPFARLAKPPAGGASAYGTLLQTPKAWWAILIDMTFKRKEVGKTGWSLICSALVNVLALLAISPLSSALLASEEVVIPKTLQFSRISPKDNAQFPMNATRETYFRTMAALTRNISTSAWASDTSLTLPFWPRSEEPQLGPDISSTYGAWKAGTSTFHSGFECKNMTLERAEIENRPYAVRDWHEFLYNGTQPMVRFVLTSEDGCRYDLSLHPSVELAYNGGVRWSDGSNFISVDTSLLQIDRIQARPEVSSTSPFARLNTSRECNNRDIILISTPWTAPFNTSFGETLFANHTYKRSPDFRMRGFLCDSIYTMSNQTIEASTQLGKQTTLQNAPGITQTMEKLARTLVDIAGFQNLSLQDTWGKFFDSPSTAHDADPGLGEKQGPGSGSTLTRQVPGFSGLGLVLASLSKFNMTTILDDPDLLERAGRVKSRFFVETLRESLTSSDIVQTSAVQGEVTIVEERVIVLTEIAVALAVLFGVSLTQFLAIFWFSRLGRRPLNLQSDPASTVGMSTLLNPQLSGISTLKGMHAASKHDLYGLLRNKTFHTSHGVLYGVDANASMHSGARTKHKPSRDWRPMAINLWTLLALACLLALILTAVLILNAFSMRSKLYQRAFIYEADVSKFGLSFSSFAPISIAPTVISIIVGLWWDQLDMAFRILQPYIAMSRAPTPVRSGAGLTYRSKSWFGAALKAAKHRHWLLFALAIGSTLCQVLTVSMSALFERQPYDVVQEIPIQRSLDVRQVPIITEIETSFETRPKDHTFRVLNPLYQDQSSNWLYSAAVALSLNGSQLAWTHDEWNFVPLDLSDLPGPDSIQSVAGINSQNIPAVSTNVTVRTPAIRALLECNPVDQIANTSTWLAEVPLDELPENANVTGLKDGYAFSRMMFVGTPASTTVYANENLIQCCANGTNENPQRSVIGYWSPFQPVDYDITSSPAGTRFPYPDRPWPLSFVTKWITGEPRSFYDRFQGTYILYYEKPPSIQAAHCMPVIDIAEAVVTVDKDTGTVHSYELTAEPNATASAWSEVFVRHDISGSQSHYNQNYTGELNITTSFGVLFLDAIFGASDRRSESSSQAQLERVEDNAFNLRDQEHGMNMDLMTYSMYALANKDPEALLNYKVIAEHANRTFQTFFQHFVGNKLSLSNGGWAYQRIDDKSMDALGRPVNENGTAITQRSYPTLDTNQTATASVSNRIQVLHLNSVATYLSAAILIWLIATTAVLACLQRRYTSSMLRNVEVIADVLVLVAGSDNFLRLVQERGVALKKDGDMKTMLGWFKGSDGEVRWGVEVVGGRNAVEWVDVPKHQGPGIEMAPL</sequence>
<feature type="transmembrane region" description="Helical" evidence="2">
    <location>
        <begin position="847"/>
        <end position="870"/>
    </location>
</feature>
<reference evidence="3" key="1">
    <citation type="journal article" date="2020" name="Stud. Mycol.">
        <title>101 Dothideomycetes genomes: a test case for predicting lifestyles and emergence of pathogens.</title>
        <authorList>
            <person name="Haridas S."/>
            <person name="Albert R."/>
            <person name="Binder M."/>
            <person name="Bloem J."/>
            <person name="Labutti K."/>
            <person name="Salamov A."/>
            <person name="Andreopoulos B."/>
            <person name="Baker S."/>
            <person name="Barry K."/>
            <person name="Bills G."/>
            <person name="Bluhm B."/>
            <person name="Cannon C."/>
            <person name="Castanera R."/>
            <person name="Culley D."/>
            <person name="Daum C."/>
            <person name="Ezra D."/>
            <person name="Gonzalez J."/>
            <person name="Henrissat B."/>
            <person name="Kuo A."/>
            <person name="Liang C."/>
            <person name="Lipzen A."/>
            <person name="Lutzoni F."/>
            <person name="Magnuson J."/>
            <person name="Mondo S."/>
            <person name="Nolan M."/>
            <person name="Ohm R."/>
            <person name="Pangilinan J."/>
            <person name="Park H.-J."/>
            <person name="Ramirez L."/>
            <person name="Alfaro M."/>
            <person name="Sun H."/>
            <person name="Tritt A."/>
            <person name="Yoshinaga Y."/>
            <person name="Zwiers L.-H."/>
            <person name="Turgeon B."/>
            <person name="Goodwin S."/>
            <person name="Spatafora J."/>
            <person name="Crous P."/>
            <person name="Grigoriev I."/>
        </authorList>
    </citation>
    <scope>NUCLEOTIDE SEQUENCE</scope>
    <source>
        <strain evidence="3">CBS 122368</strain>
    </source>
</reference>
<dbReference type="PANTHER" id="PTHR37544">
    <property type="entry name" value="SPRAY-RELATED"/>
    <property type="match status" value="1"/>
</dbReference>
<feature type="compositionally biased region" description="Polar residues" evidence="1">
    <location>
        <begin position="54"/>
        <end position="67"/>
    </location>
</feature>
<feature type="region of interest" description="Disordered" evidence="1">
    <location>
        <begin position="1"/>
        <end position="67"/>
    </location>
</feature>
<keyword evidence="2" id="KW-1133">Transmembrane helix</keyword>
<dbReference type="PANTHER" id="PTHR37544:SF3">
    <property type="entry name" value="SPRAY"/>
    <property type="match status" value="1"/>
</dbReference>
<evidence type="ECO:0000256" key="2">
    <source>
        <dbReference type="SAM" id="Phobius"/>
    </source>
</evidence>
<dbReference type="EMBL" id="ML987206">
    <property type="protein sequence ID" value="KAF2242924.1"/>
    <property type="molecule type" value="Genomic_DNA"/>
</dbReference>
<dbReference type="InterPro" id="IPR021840">
    <property type="entry name" value="DUF3433"/>
</dbReference>
<dbReference type="Proteomes" id="UP000800094">
    <property type="component" value="Unassembled WGS sequence"/>
</dbReference>
<keyword evidence="4" id="KW-1185">Reference proteome</keyword>
<evidence type="ECO:0000313" key="4">
    <source>
        <dbReference type="Proteomes" id="UP000800094"/>
    </source>
</evidence>
<proteinExistence type="predicted"/>
<dbReference type="OrthoDB" id="3248909at2759"/>
<dbReference type="Pfam" id="PF11915">
    <property type="entry name" value="DUF3433"/>
    <property type="match status" value="2"/>
</dbReference>
<evidence type="ECO:0000313" key="3">
    <source>
        <dbReference type="EMBL" id="KAF2242924.1"/>
    </source>
</evidence>
<dbReference type="GeneID" id="54572860"/>
<feature type="compositionally biased region" description="Low complexity" evidence="1">
    <location>
        <begin position="27"/>
        <end position="53"/>
    </location>
</feature>
<organism evidence="3 4">
    <name type="scientific">Trematosphaeria pertusa</name>
    <dbReference type="NCBI Taxonomy" id="390896"/>
    <lineage>
        <taxon>Eukaryota</taxon>
        <taxon>Fungi</taxon>
        <taxon>Dikarya</taxon>
        <taxon>Ascomycota</taxon>
        <taxon>Pezizomycotina</taxon>
        <taxon>Dothideomycetes</taxon>
        <taxon>Pleosporomycetidae</taxon>
        <taxon>Pleosporales</taxon>
        <taxon>Massarineae</taxon>
        <taxon>Trematosphaeriaceae</taxon>
        <taxon>Trematosphaeria</taxon>
    </lineage>
</organism>
<feature type="transmembrane region" description="Helical" evidence="2">
    <location>
        <begin position="773"/>
        <end position="798"/>
    </location>
</feature>
<dbReference type="RefSeq" id="XP_033677928.1">
    <property type="nucleotide sequence ID" value="XM_033819530.1"/>
</dbReference>
<feature type="transmembrane region" description="Helical" evidence="2">
    <location>
        <begin position="1349"/>
        <end position="1371"/>
    </location>
</feature>
<feature type="transmembrane region" description="Helical" evidence="2">
    <location>
        <begin position="123"/>
        <end position="142"/>
    </location>
</feature>
<feature type="transmembrane region" description="Helical" evidence="2">
    <location>
        <begin position="80"/>
        <end position="103"/>
    </location>
</feature>
<evidence type="ECO:0000256" key="1">
    <source>
        <dbReference type="SAM" id="MobiDB-lite"/>
    </source>
</evidence>
<feature type="transmembrane region" description="Helical" evidence="2">
    <location>
        <begin position="618"/>
        <end position="639"/>
    </location>
</feature>
<keyword evidence="2" id="KW-0472">Membrane</keyword>
<accession>A0A6A6HXI1</accession>
<feature type="transmembrane region" description="Helical" evidence="2">
    <location>
        <begin position="728"/>
        <end position="753"/>
    </location>
</feature>
<feature type="transmembrane region" description="Helical" evidence="2">
    <location>
        <begin position="196"/>
        <end position="219"/>
    </location>
</feature>
<gene>
    <name evidence="3" type="ORF">BU26DRAFT_121214</name>
</gene>
<name>A0A6A6HXI1_9PLEO</name>
<keyword evidence="2" id="KW-0812">Transmembrane</keyword>
<protein>
    <submittedName>
        <fullName evidence="3">Uncharacterized protein</fullName>
    </submittedName>
</protein>